<feature type="non-terminal residue" evidence="2">
    <location>
        <position position="1"/>
    </location>
</feature>
<dbReference type="GO" id="GO:0044550">
    <property type="term" value="P:secondary metabolite biosynthetic process"/>
    <property type="evidence" value="ECO:0007669"/>
    <property type="project" value="TreeGrafter"/>
</dbReference>
<dbReference type="InterPro" id="IPR001242">
    <property type="entry name" value="Condensation_dom"/>
</dbReference>
<dbReference type="SUPFAM" id="SSF56801">
    <property type="entry name" value="Acetyl-CoA synthetase-like"/>
    <property type="match status" value="1"/>
</dbReference>
<dbReference type="InterPro" id="IPR010071">
    <property type="entry name" value="AA_adenyl_dom"/>
</dbReference>
<dbReference type="GO" id="GO:0031177">
    <property type="term" value="F:phosphopantetheine binding"/>
    <property type="evidence" value="ECO:0007669"/>
    <property type="project" value="TreeGrafter"/>
</dbReference>
<dbReference type="AlphaFoldDB" id="A0A2T6BQQ3"/>
<dbReference type="InterPro" id="IPR023213">
    <property type="entry name" value="CAT-like_dom_sf"/>
</dbReference>
<evidence type="ECO:0000259" key="1">
    <source>
        <dbReference type="PROSITE" id="PS50075"/>
    </source>
</evidence>
<dbReference type="PANTHER" id="PTHR45527">
    <property type="entry name" value="NONRIBOSOMAL PEPTIDE SYNTHETASE"/>
    <property type="match status" value="1"/>
</dbReference>
<keyword evidence="3" id="KW-1185">Reference proteome</keyword>
<dbReference type="Gene3D" id="3.30.559.10">
    <property type="entry name" value="Chloramphenicol acetyltransferase-like domain"/>
    <property type="match status" value="1"/>
</dbReference>
<dbReference type="Pfam" id="PF00501">
    <property type="entry name" value="AMP-binding"/>
    <property type="match status" value="1"/>
</dbReference>
<dbReference type="Gene3D" id="1.10.1200.10">
    <property type="entry name" value="ACP-like"/>
    <property type="match status" value="1"/>
</dbReference>
<sequence>VVFGATVSGRDWSVGSVEQEVGLYINTLPVSIGVARDSDLGDWLSALQAGHSKGREQYSHVSLSMIQEAMGVSEALFDSLIVFENHPMDKDTFNQSSLQAENFQTKEYTNYALTIAVSHTGDRLHFKLDYNKEAFPREYIDMIIRHLQNVLQSISNGAKKVGELKHMTEENQNVLLPKNEFSLEADTSLELYLEAIFNRYKDKEALRDVDGQSMSYTALWNQSGKVSAYLSSHYGLKQGDTVVLYSDRSMEMVVLFLALARLGCVYVPVDKIHPEERLAYIAKDSNSRLLIVESDTAINIENTQVARLSAVIEASSEVEEVQTAKETIPLDATLYIIYTSGSTGKPKGVCVSHGNLLGYLKGIEDEFGANRVQPVLSSHGFDIFFFELLSPLLKGGTSILLRNEEVRDMETLESALQESTSFHAVPALMRAVLDHIAQTNTKEAYAKMTELYVGGDVVPNALLHQMQSLFPQAKIYVFYGPTEGTIFVTSKLYEPGSEISDRLALGTSLRSSQVLVLDRWGDLVAPGVKGELCIGGVQVSKGYLHNEALTNEKYTNNPYGAGKLYRTGDVARWDANGNIEYLGREDSQIKLRGYRIELGEINRQLEKHPNIIEAVVLVVIINDIERLIAFVKASTSETISTEELVNHLRLSLPDYMIPRHYVSLEAFPLTANNKVDKQALKEMEFEEVNSYEPPSNKIEETLISFWSELLKIDEDVIGVTENFFMLGGDSIKVITLQNKIKQEFDVKIKLETFFEVPVIRELAKVILVAEVSSTPEEGTQGEAKMTI</sequence>
<dbReference type="GO" id="GO:0005737">
    <property type="term" value="C:cytoplasm"/>
    <property type="evidence" value="ECO:0007669"/>
    <property type="project" value="TreeGrafter"/>
</dbReference>
<dbReference type="Pfam" id="PF00668">
    <property type="entry name" value="Condensation"/>
    <property type="match status" value="1"/>
</dbReference>
<dbReference type="Pfam" id="PF13193">
    <property type="entry name" value="AMP-binding_C"/>
    <property type="match status" value="1"/>
</dbReference>
<dbReference type="InterPro" id="IPR025110">
    <property type="entry name" value="AMP-bd_C"/>
</dbReference>
<dbReference type="PROSITE" id="PS00455">
    <property type="entry name" value="AMP_BINDING"/>
    <property type="match status" value="1"/>
</dbReference>
<dbReference type="OrthoDB" id="4317020at2"/>
<dbReference type="InterPro" id="IPR000873">
    <property type="entry name" value="AMP-dep_synth/lig_dom"/>
</dbReference>
<proteinExistence type="predicted"/>
<dbReference type="InterPro" id="IPR009081">
    <property type="entry name" value="PP-bd_ACP"/>
</dbReference>
<organism evidence="2 3">
    <name type="scientific">Kordia periserrulae</name>
    <dbReference type="NCBI Taxonomy" id="701523"/>
    <lineage>
        <taxon>Bacteria</taxon>
        <taxon>Pseudomonadati</taxon>
        <taxon>Bacteroidota</taxon>
        <taxon>Flavobacteriia</taxon>
        <taxon>Flavobacteriales</taxon>
        <taxon>Flavobacteriaceae</taxon>
        <taxon>Kordia</taxon>
    </lineage>
</organism>
<dbReference type="SUPFAM" id="SSF47336">
    <property type="entry name" value="ACP-like"/>
    <property type="match status" value="1"/>
</dbReference>
<dbReference type="GO" id="GO:0043041">
    <property type="term" value="P:amino acid activation for nonribosomal peptide biosynthetic process"/>
    <property type="evidence" value="ECO:0007669"/>
    <property type="project" value="TreeGrafter"/>
</dbReference>
<dbReference type="Proteomes" id="UP000244090">
    <property type="component" value="Unassembled WGS sequence"/>
</dbReference>
<dbReference type="SUPFAM" id="SSF52777">
    <property type="entry name" value="CoA-dependent acyltransferases"/>
    <property type="match status" value="1"/>
</dbReference>
<dbReference type="NCBIfam" id="TIGR01733">
    <property type="entry name" value="AA-adenyl-dom"/>
    <property type="match status" value="1"/>
</dbReference>
<dbReference type="Gene3D" id="3.30.300.30">
    <property type="match status" value="1"/>
</dbReference>
<dbReference type="RefSeq" id="WP_146169908.1">
    <property type="nucleotide sequence ID" value="NZ_QBKT01000014.1"/>
</dbReference>
<dbReference type="InterPro" id="IPR020845">
    <property type="entry name" value="AMP-binding_CS"/>
</dbReference>
<dbReference type="Gene3D" id="3.40.50.12780">
    <property type="entry name" value="N-terminal domain of ligase-like"/>
    <property type="match status" value="1"/>
</dbReference>
<accession>A0A2T6BQQ3</accession>
<dbReference type="InterPro" id="IPR045851">
    <property type="entry name" value="AMP-bd_C_sf"/>
</dbReference>
<reference evidence="2 3" key="1">
    <citation type="submission" date="2018-04" db="EMBL/GenBank/DDBJ databases">
        <title>Genomic Encyclopedia of Archaeal and Bacterial Type Strains, Phase II (KMG-II): from individual species to whole genera.</title>
        <authorList>
            <person name="Goeker M."/>
        </authorList>
    </citation>
    <scope>NUCLEOTIDE SEQUENCE [LARGE SCALE GENOMIC DNA]</scope>
    <source>
        <strain evidence="2 3">DSM 25731</strain>
    </source>
</reference>
<dbReference type="Pfam" id="PF00550">
    <property type="entry name" value="PP-binding"/>
    <property type="match status" value="1"/>
</dbReference>
<evidence type="ECO:0000313" key="3">
    <source>
        <dbReference type="Proteomes" id="UP000244090"/>
    </source>
</evidence>
<feature type="domain" description="Carrier" evidence="1">
    <location>
        <begin position="693"/>
        <end position="770"/>
    </location>
</feature>
<dbReference type="PANTHER" id="PTHR45527:SF1">
    <property type="entry name" value="FATTY ACID SYNTHASE"/>
    <property type="match status" value="1"/>
</dbReference>
<protein>
    <submittedName>
        <fullName evidence="2">Amino acid adenylation domain-containing protein</fullName>
    </submittedName>
</protein>
<name>A0A2T6BQQ3_9FLAO</name>
<dbReference type="InterPro" id="IPR036736">
    <property type="entry name" value="ACP-like_sf"/>
</dbReference>
<dbReference type="CDD" id="cd05930">
    <property type="entry name" value="A_NRPS"/>
    <property type="match status" value="1"/>
</dbReference>
<dbReference type="PROSITE" id="PS50075">
    <property type="entry name" value="CARRIER"/>
    <property type="match status" value="1"/>
</dbReference>
<dbReference type="Gene3D" id="3.30.559.30">
    <property type="entry name" value="Nonribosomal peptide synthetase, condensation domain"/>
    <property type="match status" value="1"/>
</dbReference>
<evidence type="ECO:0000313" key="2">
    <source>
        <dbReference type="EMBL" id="PTX58415.1"/>
    </source>
</evidence>
<dbReference type="EMBL" id="QBKT01000014">
    <property type="protein sequence ID" value="PTX58415.1"/>
    <property type="molecule type" value="Genomic_DNA"/>
</dbReference>
<gene>
    <name evidence="2" type="ORF">C8N46_11460</name>
</gene>
<dbReference type="InterPro" id="IPR042099">
    <property type="entry name" value="ANL_N_sf"/>
</dbReference>
<dbReference type="GO" id="GO:0003824">
    <property type="term" value="F:catalytic activity"/>
    <property type="evidence" value="ECO:0007669"/>
    <property type="project" value="InterPro"/>
</dbReference>
<comment type="caution">
    <text evidence="2">The sequence shown here is derived from an EMBL/GenBank/DDBJ whole genome shotgun (WGS) entry which is preliminary data.</text>
</comment>